<proteinExistence type="predicted"/>
<feature type="region of interest" description="Disordered" evidence="1">
    <location>
        <begin position="114"/>
        <end position="157"/>
    </location>
</feature>
<keyword evidence="2" id="KW-1185">Reference proteome</keyword>
<sequence>MAAGVIRPLCDFQLPLSTHRPFLPPDPEPQGPSEDEDEEEEEEEEEEEQLQAEGLGGRSPALQASGWAPEVAPPGPSSPETPLQLLRFSELISGDIQRYFGRKDRGQDLDACNIYADDSSAQDPQGADAARLAPRGAPDSDEATEPGVLSPRGPEGCARGLGPLAELFDYGLRQYPGPGAPGRRLRLERKYGHIVPMTQRKLPLSFWEEPAPSPLGLLRPGTPDFSDLLASWAVETGPELPRGGAPALDGAQLAEA</sequence>
<evidence type="ECO:0000256" key="1">
    <source>
        <dbReference type="SAM" id="MobiDB-lite"/>
    </source>
</evidence>
<feature type="region of interest" description="Disordered" evidence="1">
    <location>
        <begin position="237"/>
        <end position="256"/>
    </location>
</feature>
<protein>
    <submittedName>
        <fullName evidence="3">Protein PERCC1</fullName>
    </submittedName>
</protein>
<accession>A0ABM5A673</accession>
<dbReference type="RefSeq" id="XP_072610289.1">
    <property type="nucleotide sequence ID" value="XM_072754188.1"/>
</dbReference>
<gene>
    <name evidence="3" type="primary">PERCC1</name>
</gene>
<evidence type="ECO:0000313" key="3">
    <source>
        <dbReference type="RefSeq" id="XP_072610289.1"/>
    </source>
</evidence>
<reference evidence="3" key="1">
    <citation type="submission" date="2025-08" db="UniProtKB">
        <authorList>
            <consortium name="RefSeq"/>
        </authorList>
    </citation>
    <scope>IDENTIFICATION</scope>
    <source>
        <tissue evidence="3">Cell line</tissue>
    </source>
</reference>
<dbReference type="Proteomes" id="UP001652641">
    <property type="component" value="Chromosome 3"/>
</dbReference>
<evidence type="ECO:0000313" key="2">
    <source>
        <dbReference type="Proteomes" id="UP001652641"/>
    </source>
</evidence>
<feature type="compositionally biased region" description="Acidic residues" evidence="1">
    <location>
        <begin position="33"/>
        <end position="50"/>
    </location>
</feature>
<dbReference type="Pfam" id="PF15238">
    <property type="entry name" value="TEADIR3"/>
    <property type="match status" value="1"/>
</dbReference>
<dbReference type="GeneID" id="140598334"/>
<feature type="region of interest" description="Disordered" evidence="1">
    <location>
        <begin position="15"/>
        <end position="84"/>
    </location>
</feature>
<dbReference type="InterPro" id="IPR053819">
    <property type="entry name" value="TEADIR3_omega_loop"/>
</dbReference>
<name>A0ABM5A673_VULVU</name>
<organism evidence="2 3">
    <name type="scientific">Vulpes vulpes</name>
    <name type="common">Red fox</name>
    <dbReference type="NCBI Taxonomy" id="9627"/>
    <lineage>
        <taxon>Eukaryota</taxon>
        <taxon>Metazoa</taxon>
        <taxon>Chordata</taxon>
        <taxon>Craniata</taxon>
        <taxon>Vertebrata</taxon>
        <taxon>Euteleostomi</taxon>
        <taxon>Mammalia</taxon>
        <taxon>Eutheria</taxon>
        <taxon>Laurasiatheria</taxon>
        <taxon>Carnivora</taxon>
        <taxon>Caniformia</taxon>
        <taxon>Canidae</taxon>
        <taxon>Vulpes</taxon>
    </lineage>
</organism>